<dbReference type="InterPro" id="IPR021529">
    <property type="entry name" value="DUF2798"/>
</dbReference>
<feature type="transmembrane region" description="Helical" evidence="1">
    <location>
        <begin position="124"/>
        <end position="147"/>
    </location>
</feature>
<dbReference type="Proteomes" id="UP000282076">
    <property type="component" value="Unassembled WGS sequence"/>
</dbReference>
<gene>
    <name evidence="2" type="ORF">D7Z26_00960</name>
</gene>
<feature type="transmembrane region" description="Helical" evidence="1">
    <location>
        <begin position="82"/>
        <end position="104"/>
    </location>
</feature>
<accession>A0A494YBR4</accession>
<name>A0A494YBR4_9BACL</name>
<dbReference type="AlphaFoldDB" id="A0A494YBR4"/>
<feature type="transmembrane region" description="Helical" evidence="1">
    <location>
        <begin position="38"/>
        <end position="61"/>
    </location>
</feature>
<comment type="caution">
    <text evidence="2">The sequence shown here is derived from an EMBL/GenBank/DDBJ whole genome shotgun (WGS) entry which is preliminary data.</text>
</comment>
<keyword evidence="1" id="KW-1133">Transmembrane helix</keyword>
<reference evidence="2 3" key="1">
    <citation type="submission" date="2018-10" db="EMBL/GenBank/DDBJ databases">
        <title>Cohnella sp. M2MS4P-1, whole genome shotgun sequence.</title>
        <authorList>
            <person name="Tuo L."/>
        </authorList>
    </citation>
    <scope>NUCLEOTIDE SEQUENCE [LARGE SCALE GENOMIC DNA]</scope>
    <source>
        <strain evidence="2 3">M2MS4P-1</strain>
    </source>
</reference>
<organism evidence="2 3">
    <name type="scientific">Cohnella endophytica</name>
    <dbReference type="NCBI Taxonomy" id="2419778"/>
    <lineage>
        <taxon>Bacteria</taxon>
        <taxon>Bacillati</taxon>
        <taxon>Bacillota</taxon>
        <taxon>Bacilli</taxon>
        <taxon>Bacillales</taxon>
        <taxon>Paenibacillaceae</taxon>
        <taxon>Cohnella</taxon>
    </lineage>
</organism>
<keyword evidence="3" id="KW-1185">Reference proteome</keyword>
<keyword evidence="1" id="KW-0812">Transmembrane</keyword>
<proteinExistence type="predicted"/>
<dbReference type="RefSeq" id="WP_120973894.1">
    <property type="nucleotide sequence ID" value="NZ_RBZM01000001.1"/>
</dbReference>
<sequence>MPSNKREGIYFGLMMVFGMVSVMYFYNMYMEGLLGTLTFWSVLFNYSLTFIVAFIVETFLVGPIMRGIAFKLPYDKSKKLKVIVAVSTCMVVGMVICMSVYGLITAILSNHLEGSLFMHYFKLIIRNFAVAYPSQLLIVGPLSRWILVKFIKNSAQPKLEYN</sequence>
<keyword evidence="1" id="KW-0472">Membrane</keyword>
<dbReference type="Pfam" id="PF11391">
    <property type="entry name" value="DUF2798"/>
    <property type="match status" value="2"/>
</dbReference>
<dbReference type="EMBL" id="RBZM01000001">
    <property type="protein sequence ID" value="RKP58106.1"/>
    <property type="molecule type" value="Genomic_DNA"/>
</dbReference>
<evidence type="ECO:0000313" key="3">
    <source>
        <dbReference type="Proteomes" id="UP000282076"/>
    </source>
</evidence>
<feature type="transmembrane region" description="Helical" evidence="1">
    <location>
        <begin position="9"/>
        <end position="26"/>
    </location>
</feature>
<evidence type="ECO:0000256" key="1">
    <source>
        <dbReference type="SAM" id="Phobius"/>
    </source>
</evidence>
<evidence type="ECO:0000313" key="2">
    <source>
        <dbReference type="EMBL" id="RKP58106.1"/>
    </source>
</evidence>
<protein>
    <submittedName>
        <fullName evidence="2">DUF2798 domain-containing protein</fullName>
    </submittedName>
</protein>
<dbReference type="OrthoDB" id="7062363at2"/>